<accession>A0A1S2YSQ5</accession>
<dbReference type="GO" id="GO:0061630">
    <property type="term" value="F:ubiquitin protein ligase activity"/>
    <property type="evidence" value="ECO:0007669"/>
    <property type="project" value="TreeGrafter"/>
</dbReference>
<dbReference type="GO" id="GO:0000209">
    <property type="term" value="P:protein polyubiquitination"/>
    <property type="evidence" value="ECO:0007669"/>
    <property type="project" value="TreeGrafter"/>
</dbReference>
<dbReference type="RefSeq" id="XP_004509312.1">
    <property type="nucleotide sequence ID" value="XM_004509255.3"/>
</dbReference>
<dbReference type="GO" id="GO:0005829">
    <property type="term" value="C:cytosol"/>
    <property type="evidence" value="ECO:0007669"/>
    <property type="project" value="TreeGrafter"/>
</dbReference>
<dbReference type="GO" id="GO:0006513">
    <property type="term" value="P:protein monoubiquitination"/>
    <property type="evidence" value="ECO:0007669"/>
    <property type="project" value="TreeGrafter"/>
</dbReference>
<protein>
    <submittedName>
        <fullName evidence="2">Uncharacterized protein LOC101505599 isoform X1</fullName>
    </submittedName>
</protein>
<dbReference type="InterPro" id="IPR019193">
    <property type="entry name" value="UBQ-conj_enz_E2-bd_prot"/>
</dbReference>
<name>A0A1S2YSQ5_CICAR</name>
<organism evidence="1 2">
    <name type="scientific">Cicer arietinum</name>
    <name type="common">Chickpea</name>
    <name type="synonym">Garbanzo</name>
    <dbReference type="NCBI Taxonomy" id="3827"/>
    <lineage>
        <taxon>Eukaryota</taxon>
        <taxon>Viridiplantae</taxon>
        <taxon>Streptophyta</taxon>
        <taxon>Embryophyta</taxon>
        <taxon>Tracheophyta</taxon>
        <taxon>Spermatophyta</taxon>
        <taxon>Magnoliopsida</taxon>
        <taxon>eudicotyledons</taxon>
        <taxon>Gunneridae</taxon>
        <taxon>Pentapetalae</taxon>
        <taxon>rosids</taxon>
        <taxon>fabids</taxon>
        <taxon>Fabales</taxon>
        <taxon>Fabaceae</taxon>
        <taxon>Papilionoideae</taxon>
        <taxon>50 kb inversion clade</taxon>
        <taxon>NPAAA clade</taxon>
        <taxon>Hologalegina</taxon>
        <taxon>IRL clade</taxon>
        <taxon>Cicereae</taxon>
        <taxon>Cicer</taxon>
    </lineage>
</organism>
<dbReference type="eggNOG" id="ENOG502QQX9">
    <property type="taxonomic scope" value="Eukaryota"/>
</dbReference>
<dbReference type="GO" id="GO:0031624">
    <property type="term" value="F:ubiquitin conjugating enzyme binding"/>
    <property type="evidence" value="ECO:0007669"/>
    <property type="project" value="TreeGrafter"/>
</dbReference>
<dbReference type="GO" id="GO:0030332">
    <property type="term" value="F:cyclin binding"/>
    <property type="evidence" value="ECO:0007669"/>
    <property type="project" value="TreeGrafter"/>
</dbReference>
<dbReference type="GO" id="GO:0043161">
    <property type="term" value="P:proteasome-mediated ubiquitin-dependent protein catabolic process"/>
    <property type="evidence" value="ECO:0007669"/>
    <property type="project" value="TreeGrafter"/>
</dbReference>
<reference evidence="1" key="1">
    <citation type="journal article" date="2013" name="Nat. Biotechnol.">
        <title>Draft genome sequence of chickpea (Cicer arietinum) provides a resource for trait improvement.</title>
        <authorList>
            <person name="Varshney R.K."/>
            <person name="Song C."/>
            <person name="Saxena R.K."/>
            <person name="Azam S."/>
            <person name="Yu S."/>
            <person name="Sharpe A.G."/>
            <person name="Cannon S."/>
            <person name="Baek J."/>
            <person name="Rosen B.D."/>
            <person name="Tar'an B."/>
            <person name="Millan T."/>
            <person name="Zhang X."/>
            <person name="Ramsay L.D."/>
            <person name="Iwata A."/>
            <person name="Wang Y."/>
            <person name="Nelson W."/>
            <person name="Farmer A.D."/>
            <person name="Gaur P.M."/>
            <person name="Soderlund C."/>
            <person name="Penmetsa R.V."/>
            <person name="Xu C."/>
            <person name="Bharti A.K."/>
            <person name="He W."/>
            <person name="Winter P."/>
            <person name="Zhao S."/>
            <person name="Hane J.K."/>
            <person name="Carrasquilla-Garcia N."/>
            <person name="Condie J.A."/>
            <person name="Upadhyaya H.D."/>
            <person name="Luo M.C."/>
            <person name="Thudi M."/>
            <person name="Gowda C.L."/>
            <person name="Singh N.P."/>
            <person name="Lichtenzveig J."/>
            <person name="Gali K.K."/>
            <person name="Rubio J."/>
            <person name="Nadarajan N."/>
            <person name="Dolezel J."/>
            <person name="Bansal K.C."/>
            <person name="Xu X."/>
            <person name="Edwards D."/>
            <person name="Zhang G."/>
            <person name="Kahl G."/>
            <person name="Gil J."/>
            <person name="Singh K.B."/>
            <person name="Datta S.K."/>
            <person name="Jackson S.A."/>
            <person name="Wang J."/>
            <person name="Cook D.R."/>
        </authorList>
    </citation>
    <scope>NUCLEOTIDE SEQUENCE [LARGE SCALE GENOMIC DNA]</scope>
    <source>
        <strain evidence="1">cv. CDC Frontier</strain>
    </source>
</reference>
<dbReference type="PANTHER" id="PTHR31531:SF2">
    <property type="entry name" value="E3 UBIQUITIN-PROTEIN LIGASE E3D"/>
    <property type="match status" value="1"/>
</dbReference>
<dbReference type="GO" id="GO:0051865">
    <property type="term" value="P:protein autoubiquitination"/>
    <property type="evidence" value="ECO:0007669"/>
    <property type="project" value="TreeGrafter"/>
</dbReference>
<dbReference type="Pfam" id="PF09814">
    <property type="entry name" value="HECT_2"/>
    <property type="match status" value="2"/>
</dbReference>
<evidence type="ECO:0000313" key="2">
    <source>
        <dbReference type="RefSeq" id="XP_004509312.1"/>
    </source>
</evidence>
<dbReference type="PANTHER" id="PTHR31531">
    <property type="entry name" value="E3 UBIQUITIN-PROTEIN LIGASE E3D FAMILY MEMBER"/>
    <property type="match status" value="1"/>
</dbReference>
<reference evidence="2" key="2">
    <citation type="submission" date="2025-08" db="UniProtKB">
        <authorList>
            <consortium name="RefSeq"/>
        </authorList>
    </citation>
    <scope>IDENTIFICATION</scope>
    <source>
        <tissue evidence="2">Etiolated seedlings</tissue>
    </source>
</reference>
<proteinExistence type="predicted"/>
<gene>
    <name evidence="2" type="primary">LOC101505599</name>
</gene>
<dbReference type="STRING" id="3827.A0A1S2YSQ5"/>
<dbReference type="GeneID" id="101505599"/>
<dbReference type="KEGG" id="cam:101505599"/>
<evidence type="ECO:0000313" key="1">
    <source>
        <dbReference type="Proteomes" id="UP000087171"/>
    </source>
</evidence>
<dbReference type="Proteomes" id="UP000087171">
    <property type="component" value="Chromosome Ca7"/>
</dbReference>
<dbReference type="GO" id="GO:0000151">
    <property type="term" value="C:ubiquitin ligase complex"/>
    <property type="evidence" value="ECO:0007669"/>
    <property type="project" value="TreeGrafter"/>
</dbReference>
<dbReference type="AlphaFoldDB" id="A0A1S2YSQ5"/>
<dbReference type="OrthoDB" id="781818at2759"/>
<sequence>MGSEGEFEFSDEKWRYTWESQSHTPILRLLLFPIISKTLNPSFKQHNLTVYLHSPPSFLTITSSSSAAALSLRVPIPNVLLDADSPPTLRLFTDHIELKLLLLLPVDHPVISAVHQTSPIHLPLQMEYDVDKLSSVGEVEFVCRSCGYNLTKKPIRNFVEMPSANWREVADNWFGACCCSFGGISEKLVTRYVNSHSCAQGMCLLSSTSVIFYKDDLVESDFPKPCDQHEYVSDDFGGDGVSEGTGSSGLSEERTSTCSDAGEANCAFDENAMIAHPEKGQLSANFRYEVVKNEPDCSDFARTCPDLNDTEDVNNISSCCAHMSSTLGDKDGEHHLSRNARKIETAEIVGNQKSFLNGFLGDVFMARSSNLTKDIEWHEFTCPRCPTPLGAYPCCGGCAPVDEGVRLFKCYISTCVPVLGPGDIFSKYTVDKMFANRLMECANDESTFRFVVRDLTTKSPFLQIVLLNPDAWSCSGNCSNAEDKDPVPKLQLRPVIKVLFSDCKAAAESQLRMVDEWAAKNSAEDIFMLPYHIQDLVNSLIAAKDLYPSSCSSLHGLTLSSLQQ</sequence>
<dbReference type="PaxDb" id="3827-XP_004509312.1"/>
<dbReference type="GO" id="GO:0005634">
    <property type="term" value="C:nucleus"/>
    <property type="evidence" value="ECO:0007669"/>
    <property type="project" value="TreeGrafter"/>
</dbReference>
<keyword evidence="1" id="KW-1185">Reference proteome</keyword>